<evidence type="ECO:0000256" key="1">
    <source>
        <dbReference type="SAM" id="MobiDB-lite"/>
    </source>
</evidence>
<dbReference type="AlphaFoldDB" id="K0RP87"/>
<reference evidence="3 4" key="1">
    <citation type="journal article" date="2012" name="Genome Biol.">
        <title>Genome and low-iron response of an oceanic diatom adapted to chronic iron limitation.</title>
        <authorList>
            <person name="Lommer M."/>
            <person name="Specht M."/>
            <person name="Roy A.S."/>
            <person name="Kraemer L."/>
            <person name="Andreson R."/>
            <person name="Gutowska M.A."/>
            <person name="Wolf J."/>
            <person name="Bergner S.V."/>
            <person name="Schilhabel M.B."/>
            <person name="Klostermeier U.C."/>
            <person name="Beiko R.G."/>
            <person name="Rosenstiel P."/>
            <person name="Hippler M."/>
            <person name="Laroche J."/>
        </authorList>
    </citation>
    <scope>NUCLEOTIDE SEQUENCE [LARGE SCALE GENOMIC DNA]</scope>
    <source>
        <strain evidence="3 4">CCMP1005</strain>
    </source>
</reference>
<accession>K0RP87</accession>
<keyword evidence="4" id="KW-1185">Reference proteome</keyword>
<sequence>MEGGVRKASNQRMAPIIGKFWLPAAAVMICIAPAVESLRGGGGGRRELAQSIKPEGAVACLTQDQCDTRRAKQGFRDDVYYVGDYETKGCFSKNGRAYFGTGGTVEAMAKESLAGVRTRIWCGLLDTDQPTDQPSISPPTTIAFSSKPTPSPIPTELAPDAETTADDSNDTSQAKETTSLLETTTSTEAPETAAVVKSPSSSTETPTPTMVPSSEVILIVEPSDSQTKSPVTSEPSVEPSQSPTKSPSSNPSESPITSQPSNAKSTTLPENTSLESSVAPVNSFTTESTDLEESFESEAIPPATESESLDGSTDLQPFDLALFTDLFTSELDTNELSDIIANHLLVAFQDESPDSNIARVSVTLEDSPISTLKRSLQDGINGFALKDKKFAYQVKGEVSYSGPEAPTPESISSATKASFDGQAGDAFLVSLQNAEDPGLQSTKSYEVDLTEVESNEVDSTEVESNEVDSTEVESNEVDSTEVESNEVDLTEVEYDQVPVESLLPVAEEEEKLIENHVLYIVIGIFSVCFVLIGMYILKTRRGRKQLERAESMRAAEAEDDDRSGEVTLPRYIEVDSETKRRRAQGSAITQCTEVAPDFTMCSVTDPMQNSVVGNSSNASSSVAQMSQTSAVSDQFSKSTLSGQSLTSQSISIYKRFNQQDLNTISETRGVNEPLPRH</sequence>
<evidence type="ECO:0000313" key="4">
    <source>
        <dbReference type="Proteomes" id="UP000266841"/>
    </source>
</evidence>
<keyword evidence="2" id="KW-1133">Transmembrane helix</keyword>
<evidence type="ECO:0000256" key="2">
    <source>
        <dbReference type="SAM" id="Phobius"/>
    </source>
</evidence>
<feature type="compositionally biased region" description="Low complexity" evidence="1">
    <location>
        <begin position="174"/>
        <end position="216"/>
    </location>
</feature>
<feature type="region of interest" description="Disordered" evidence="1">
    <location>
        <begin position="126"/>
        <end position="312"/>
    </location>
</feature>
<gene>
    <name evidence="3" type="ORF">THAOC_32639</name>
</gene>
<protein>
    <submittedName>
        <fullName evidence="3">Uncharacterized protein</fullName>
    </submittedName>
</protein>
<evidence type="ECO:0000313" key="3">
    <source>
        <dbReference type="EMBL" id="EJK48552.1"/>
    </source>
</evidence>
<name>K0RP87_THAOC</name>
<dbReference type="OMA" id="VMICIAP"/>
<dbReference type="Proteomes" id="UP000266841">
    <property type="component" value="Unassembled WGS sequence"/>
</dbReference>
<feature type="compositionally biased region" description="Polar residues" evidence="1">
    <location>
        <begin position="245"/>
        <end position="288"/>
    </location>
</feature>
<feature type="compositionally biased region" description="Low complexity" evidence="1">
    <location>
        <begin position="229"/>
        <end position="244"/>
    </location>
</feature>
<keyword evidence="2" id="KW-0472">Membrane</keyword>
<keyword evidence="2" id="KW-0812">Transmembrane</keyword>
<dbReference type="EMBL" id="AGNL01045713">
    <property type="protein sequence ID" value="EJK48552.1"/>
    <property type="molecule type" value="Genomic_DNA"/>
</dbReference>
<comment type="caution">
    <text evidence="3">The sequence shown here is derived from an EMBL/GenBank/DDBJ whole genome shotgun (WGS) entry which is preliminary data.</text>
</comment>
<proteinExistence type="predicted"/>
<feature type="compositionally biased region" description="Polar residues" evidence="1">
    <location>
        <begin position="128"/>
        <end position="148"/>
    </location>
</feature>
<organism evidence="3 4">
    <name type="scientific">Thalassiosira oceanica</name>
    <name type="common">Marine diatom</name>
    <dbReference type="NCBI Taxonomy" id="159749"/>
    <lineage>
        <taxon>Eukaryota</taxon>
        <taxon>Sar</taxon>
        <taxon>Stramenopiles</taxon>
        <taxon>Ochrophyta</taxon>
        <taxon>Bacillariophyta</taxon>
        <taxon>Coscinodiscophyceae</taxon>
        <taxon>Thalassiosirophycidae</taxon>
        <taxon>Thalassiosirales</taxon>
        <taxon>Thalassiosiraceae</taxon>
        <taxon>Thalassiosira</taxon>
    </lineage>
</organism>
<feature type="region of interest" description="Disordered" evidence="1">
    <location>
        <begin position="453"/>
        <end position="485"/>
    </location>
</feature>
<feature type="transmembrane region" description="Helical" evidence="2">
    <location>
        <begin position="517"/>
        <end position="537"/>
    </location>
</feature>